<evidence type="ECO:0000256" key="6">
    <source>
        <dbReference type="ARBA" id="ARBA00023209"/>
    </source>
</evidence>
<comment type="caution">
    <text evidence="8">Lacks conserved residue(s) required for the propagation of feature annotation.</text>
</comment>
<feature type="binding site" evidence="8">
    <location>
        <position position="243"/>
    </location>
    <ligand>
        <name>sn-glycerol 3-phosphate</name>
        <dbReference type="ChEBI" id="CHEBI:57597"/>
    </ligand>
</feature>
<dbReference type="InterPro" id="IPR006109">
    <property type="entry name" value="G3P_DH_NAD-dep_C"/>
</dbReference>
<dbReference type="PANTHER" id="PTHR11728:SF1">
    <property type="entry name" value="GLYCEROL-3-PHOSPHATE DEHYDROGENASE [NAD(+)] 2, CHLOROPLASTIC"/>
    <property type="match status" value="1"/>
</dbReference>
<feature type="domain" description="Glycerol-3-phosphate dehydrogenase NAD-dependent N-terminal" evidence="12">
    <location>
        <begin position="5"/>
        <end position="157"/>
    </location>
</feature>
<evidence type="ECO:0000256" key="9">
    <source>
        <dbReference type="RuleBase" id="RU000437"/>
    </source>
</evidence>
<keyword evidence="3 8" id="KW-0560">Oxidoreductase</keyword>
<evidence type="ECO:0000313" key="14">
    <source>
        <dbReference type="EMBL" id="WBL36224.1"/>
    </source>
</evidence>
<dbReference type="NCBIfam" id="NF000940">
    <property type="entry name" value="PRK00094.1-2"/>
    <property type="match status" value="1"/>
</dbReference>
<evidence type="ECO:0000259" key="12">
    <source>
        <dbReference type="Pfam" id="PF01210"/>
    </source>
</evidence>
<evidence type="ECO:0000256" key="11">
    <source>
        <dbReference type="SAM" id="MobiDB-lite"/>
    </source>
</evidence>
<feature type="binding site" evidence="8">
    <location>
        <position position="12"/>
    </location>
    <ligand>
        <name>NADPH</name>
        <dbReference type="ChEBI" id="CHEBI:57783"/>
    </ligand>
</feature>
<feature type="region of interest" description="Disordered" evidence="11">
    <location>
        <begin position="262"/>
        <end position="340"/>
    </location>
</feature>
<dbReference type="Proteomes" id="UP001212803">
    <property type="component" value="Chromosome"/>
</dbReference>
<evidence type="ECO:0000256" key="10">
    <source>
        <dbReference type="RuleBase" id="RU000439"/>
    </source>
</evidence>
<dbReference type="InterPro" id="IPR036291">
    <property type="entry name" value="NAD(P)-bd_dom_sf"/>
</dbReference>
<keyword evidence="6 8" id="KW-0594">Phospholipid biosynthesis</keyword>
<keyword evidence="5 8" id="KW-0443">Lipid metabolism</keyword>
<dbReference type="InterPro" id="IPR008927">
    <property type="entry name" value="6-PGluconate_DH-like_C_sf"/>
</dbReference>
<dbReference type="Pfam" id="PF07479">
    <property type="entry name" value="NAD_Gly3P_dh_C"/>
    <property type="match status" value="1"/>
</dbReference>
<feature type="binding site" evidence="8">
    <location>
        <position position="255"/>
    </location>
    <ligand>
        <name>sn-glycerol 3-phosphate</name>
        <dbReference type="ChEBI" id="CHEBI:57597"/>
    </ligand>
</feature>
<keyword evidence="7 8" id="KW-1208">Phospholipid metabolism</keyword>
<dbReference type="EC" id="1.1.1.94" evidence="8"/>
<dbReference type="Gene3D" id="1.10.1040.10">
    <property type="entry name" value="N-(1-d-carboxylethyl)-l-norvaline Dehydrogenase, domain 2"/>
    <property type="match status" value="1"/>
</dbReference>
<keyword evidence="4 8" id="KW-0520">NAD</keyword>
<comment type="catalytic activity">
    <reaction evidence="8">
        <text>sn-glycerol 3-phosphate + NAD(+) = dihydroxyacetone phosphate + NADH + H(+)</text>
        <dbReference type="Rhea" id="RHEA:11092"/>
        <dbReference type="ChEBI" id="CHEBI:15378"/>
        <dbReference type="ChEBI" id="CHEBI:57540"/>
        <dbReference type="ChEBI" id="CHEBI:57597"/>
        <dbReference type="ChEBI" id="CHEBI:57642"/>
        <dbReference type="ChEBI" id="CHEBI:57945"/>
        <dbReference type="EC" id="1.1.1.94"/>
    </reaction>
</comment>
<feature type="binding site" evidence="8">
    <location>
        <position position="254"/>
    </location>
    <ligand>
        <name>sn-glycerol 3-phosphate</name>
        <dbReference type="ChEBI" id="CHEBI:57597"/>
    </ligand>
</feature>
<evidence type="ECO:0000256" key="1">
    <source>
        <dbReference type="ARBA" id="ARBA00011009"/>
    </source>
</evidence>
<comment type="similarity">
    <text evidence="1 8 9">Belongs to the NAD-dependent glycerol-3-phosphate dehydrogenase family.</text>
</comment>
<evidence type="ECO:0000256" key="3">
    <source>
        <dbReference type="ARBA" id="ARBA00023002"/>
    </source>
</evidence>
<protein>
    <recommendedName>
        <fullName evidence="8">Glycerol-3-phosphate dehydrogenase [NAD(P)+]</fullName>
        <ecNumber evidence="8">1.1.1.94</ecNumber>
    </recommendedName>
    <alternativeName>
        <fullName evidence="8">NAD(P)(+)-dependent glycerol-3-phosphate dehydrogenase</fullName>
    </alternativeName>
    <alternativeName>
        <fullName evidence="8">NAD(P)H-dependent dihydroxyacetone-phosphate reductase</fullName>
    </alternativeName>
</protein>
<evidence type="ECO:0000313" key="15">
    <source>
        <dbReference type="Proteomes" id="UP001212803"/>
    </source>
</evidence>
<evidence type="ECO:0000259" key="13">
    <source>
        <dbReference type="Pfam" id="PF07479"/>
    </source>
</evidence>
<keyword evidence="2 8" id="KW-0444">Lipid biosynthesis</keyword>
<dbReference type="PROSITE" id="PS00957">
    <property type="entry name" value="NAD_G3PDH"/>
    <property type="match status" value="1"/>
</dbReference>
<dbReference type="InterPro" id="IPR006168">
    <property type="entry name" value="G3P_DH_NAD-dep"/>
</dbReference>
<feature type="binding site" evidence="8">
    <location>
        <position position="254"/>
    </location>
    <ligand>
        <name>NADPH</name>
        <dbReference type="ChEBI" id="CHEBI:57783"/>
    </ligand>
</feature>
<dbReference type="SUPFAM" id="SSF48179">
    <property type="entry name" value="6-phosphogluconate dehydrogenase C-terminal domain-like"/>
    <property type="match status" value="1"/>
</dbReference>
<feature type="binding site" evidence="8">
    <location>
        <position position="139"/>
    </location>
    <ligand>
        <name>NADPH</name>
        <dbReference type="ChEBI" id="CHEBI:57783"/>
    </ligand>
</feature>
<reference evidence="14 15" key="1">
    <citation type="journal article" date="2023" name="ISME J.">
        <title>Thermophilic Dehalococcoidia with unusual traits shed light on an unexpected past.</title>
        <authorList>
            <person name="Palmer M."/>
            <person name="Covington J.K."/>
            <person name="Zhou E.M."/>
            <person name="Thomas S.C."/>
            <person name="Habib N."/>
            <person name="Seymour C.O."/>
            <person name="Lai D."/>
            <person name="Johnston J."/>
            <person name="Hashimi A."/>
            <person name="Jiao J.Y."/>
            <person name="Muok A.R."/>
            <person name="Liu L."/>
            <person name="Xian W.D."/>
            <person name="Zhi X.Y."/>
            <person name="Li M.M."/>
            <person name="Silva L.P."/>
            <person name="Bowen B.P."/>
            <person name="Louie K."/>
            <person name="Briegel A."/>
            <person name="Pett-Ridge J."/>
            <person name="Weber P.K."/>
            <person name="Tocheva E.I."/>
            <person name="Woyke T."/>
            <person name="Northen T.R."/>
            <person name="Mayali X."/>
            <person name="Li W.J."/>
            <person name="Hedlund B.P."/>
        </authorList>
    </citation>
    <scope>NUCLEOTIDE SEQUENCE [LARGE SCALE GENOMIC DNA]</scope>
    <source>
        <strain evidence="14 15">YIM 72310</strain>
    </source>
</reference>
<feature type="binding site" evidence="8">
    <location>
        <position position="135"/>
    </location>
    <ligand>
        <name>sn-glycerol 3-phosphate</name>
        <dbReference type="ChEBI" id="CHEBI:57597"/>
    </ligand>
</feature>
<keyword evidence="8" id="KW-0963">Cytoplasm</keyword>
<evidence type="ECO:0000256" key="7">
    <source>
        <dbReference type="ARBA" id="ARBA00023264"/>
    </source>
</evidence>
<feature type="active site" description="Proton acceptor" evidence="8">
    <location>
        <position position="190"/>
    </location>
</feature>
<feature type="binding site" evidence="8">
    <location>
        <position position="190"/>
    </location>
    <ligand>
        <name>sn-glycerol 3-phosphate</name>
        <dbReference type="ChEBI" id="CHEBI:57597"/>
    </ligand>
</feature>
<keyword evidence="8" id="KW-0547">Nucleotide-binding</keyword>
<comment type="function">
    <text evidence="8">Catalyzes the reduction of the glycolytic intermediate dihydroxyacetone phosphate (DHAP) to sn-glycerol 3-phosphate (G3P), the key precursor for phospholipid synthesis.</text>
</comment>
<feature type="binding site" evidence="8">
    <location>
        <position position="106"/>
    </location>
    <ligand>
        <name>NADPH</name>
        <dbReference type="ChEBI" id="CHEBI:57783"/>
    </ligand>
</feature>
<feature type="binding site" evidence="8">
    <location>
        <position position="253"/>
    </location>
    <ligand>
        <name>sn-glycerol 3-phosphate</name>
        <dbReference type="ChEBI" id="CHEBI:57597"/>
    </ligand>
</feature>
<name>A0ABY7M6V4_9CHLR</name>
<evidence type="ECO:0000256" key="8">
    <source>
        <dbReference type="HAMAP-Rule" id="MF_00394"/>
    </source>
</evidence>
<dbReference type="HAMAP" id="MF_00394">
    <property type="entry name" value="NAD_Glyc3P_dehydrog"/>
    <property type="match status" value="1"/>
</dbReference>
<evidence type="ECO:0000256" key="2">
    <source>
        <dbReference type="ARBA" id="ARBA00022516"/>
    </source>
</evidence>
<accession>A0ABY7M6V4</accession>
<dbReference type="SUPFAM" id="SSF51735">
    <property type="entry name" value="NAD(P)-binding Rossmann-fold domains"/>
    <property type="match status" value="1"/>
</dbReference>
<dbReference type="EMBL" id="CP115149">
    <property type="protein sequence ID" value="WBL36224.1"/>
    <property type="molecule type" value="Genomic_DNA"/>
</dbReference>
<keyword evidence="8" id="KW-0521">NADP</keyword>
<feature type="binding site" evidence="8">
    <location>
        <position position="106"/>
    </location>
    <ligand>
        <name>sn-glycerol 3-phosphate</name>
        <dbReference type="ChEBI" id="CHEBI:57597"/>
    </ligand>
</feature>
<dbReference type="Pfam" id="PF01210">
    <property type="entry name" value="NAD_Gly3P_dh_N"/>
    <property type="match status" value="1"/>
</dbReference>
<dbReference type="InterPro" id="IPR013328">
    <property type="entry name" value="6PGD_dom2"/>
</dbReference>
<dbReference type="Gene3D" id="3.40.50.720">
    <property type="entry name" value="NAD(P)-binding Rossmann-like Domain"/>
    <property type="match status" value="1"/>
</dbReference>
<dbReference type="RefSeq" id="WP_270056749.1">
    <property type="nucleotide sequence ID" value="NZ_CP115149.1"/>
</dbReference>
<feature type="compositionally biased region" description="Pro residues" evidence="11">
    <location>
        <begin position="283"/>
        <end position="305"/>
    </location>
</feature>
<feature type="domain" description="Glycerol-3-phosphate dehydrogenase NAD-dependent C-terminal" evidence="13">
    <location>
        <begin position="179"/>
        <end position="267"/>
    </location>
</feature>
<dbReference type="InterPro" id="IPR011128">
    <property type="entry name" value="G3P_DH_NAD-dep_N"/>
</dbReference>
<dbReference type="NCBIfam" id="NF000942">
    <property type="entry name" value="PRK00094.1-4"/>
    <property type="match status" value="1"/>
</dbReference>
<proteinExistence type="inferred from homology"/>
<comment type="subcellular location">
    <subcellularLocation>
        <location evidence="8">Cytoplasm</location>
    </subcellularLocation>
</comment>
<evidence type="ECO:0000256" key="5">
    <source>
        <dbReference type="ARBA" id="ARBA00023098"/>
    </source>
</evidence>
<sequence length="340" mass="34262">MSAYAVLGATSWGVTLAALLERAGSDVILVVRSELEAHAVRAAGGLERLGAGRVLGPRVHVHPAPLTPGHAASLAGALVAVPSHAVRESVLASGLPATVPVVSATKGLDLETSSRMTALLAALGFDPARTGALSGPNLAHEIIRGLPAAAVVAVPDPDLGLAWQHALSHGAFRVYASTDVVGVELAGALKNVIAIAAGAAWGLGFGANAVAAIMTRGLAEMTRLGLALGAELATFNGLAGVGDLAATCFSPLSRNRRFGELLAAGRSPPRPPPKSAKRSKGPAPRPSPSAWPPLPASSSPSPPRSRPSSAAPAPSPRRCFASSAVRSPAKNSPPVMLRSR</sequence>
<feature type="binding site" evidence="8">
    <location>
        <position position="32"/>
    </location>
    <ligand>
        <name>NADPH</name>
        <dbReference type="ChEBI" id="CHEBI:57783"/>
    </ligand>
</feature>
<dbReference type="PANTHER" id="PTHR11728">
    <property type="entry name" value="GLYCEROL-3-PHOSPHATE DEHYDROGENASE"/>
    <property type="match status" value="1"/>
</dbReference>
<dbReference type="PRINTS" id="PR00077">
    <property type="entry name" value="GPDHDRGNASE"/>
</dbReference>
<comment type="catalytic activity">
    <reaction evidence="8 10">
        <text>sn-glycerol 3-phosphate + NADP(+) = dihydroxyacetone phosphate + NADPH + H(+)</text>
        <dbReference type="Rhea" id="RHEA:11096"/>
        <dbReference type="ChEBI" id="CHEBI:15378"/>
        <dbReference type="ChEBI" id="CHEBI:57597"/>
        <dbReference type="ChEBI" id="CHEBI:57642"/>
        <dbReference type="ChEBI" id="CHEBI:57783"/>
        <dbReference type="ChEBI" id="CHEBI:58349"/>
        <dbReference type="EC" id="1.1.1.94"/>
    </reaction>
</comment>
<feature type="compositionally biased region" description="Low complexity" evidence="11">
    <location>
        <begin position="306"/>
        <end position="324"/>
    </location>
</feature>
<evidence type="ECO:0000256" key="4">
    <source>
        <dbReference type="ARBA" id="ARBA00023027"/>
    </source>
</evidence>
<gene>
    <name evidence="8" type="primary">gpsA</name>
    <name evidence="14" type="ORF">O0235_01020</name>
</gene>
<keyword evidence="15" id="KW-1185">Reference proteome</keyword>
<feature type="binding site" evidence="8">
    <location>
        <position position="11"/>
    </location>
    <ligand>
        <name>NADPH</name>
        <dbReference type="ChEBI" id="CHEBI:57783"/>
    </ligand>
</feature>
<dbReference type="GO" id="GO:0047952">
    <property type="term" value="F:glycerol-3-phosphate dehydrogenase [NAD(P)+] activity"/>
    <property type="evidence" value="ECO:0007669"/>
    <property type="project" value="UniProtKB-EC"/>
</dbReference>
<comment type="pathway">
    <text evidence="8">Membrane lipid metabolism; glycerophospholipid metabolism.</text>
</comment>
<organism evidence="14 15">
    <name type="scientific">Tepidiforma flava</name>
    <dbReference type="NCBI Taxonomy" id="3004094"/>
    <lineage>
        <taxon>Bacteria</taxon>
        <taxon>Bacillati</taxon>
        <taxon>Chloroflexota</taxon>
        <taxon>Tepidiformia</taxon>
        <taxon>Tepidiformales</taxon>
        <taxon>Tepidiformaceae</taxon>
        <taxon>Tepidiforma</taxon>
    </lineage>
</organism>